<dbReference type="HOGENOM" id="CLU_103447_0_0_1"/>
<evidence type="ECO:0000313" key="2">
    <source>
        <dbReference type="Proteomes" id="UP000053989"/>
    </source>
</evidence>
<reference evidence="1 2" key="1">
    <citation type="submission" date="2014-04" db="EMBL/GenBank/DDBJ databases">
        <authorList>
            <consortium name="DOE Joint Genome Institute"/>
            <person name="Kuo A."/>
            <person name="Kohler A."/>
            <person name="Nagy L.G."/>
            <person name="Floudas D."/>
            <person name="Copeland A."/>
            <person name="Barry K.W."/>
            <person name="Cichocki N."/>
            <person name="Veneault-Fourrey C."/>
            <person name="LaButti K."/>
            <person name="Lindquist E.A."/>
            <person name="Lipzen A."/>
            <person name="Lundell T."/>
            <person name="Morin E."/>
            <person name="Murat C."/>
            <person name="Sun H."/>
            <person name="Tunlid A."/>
            <person name="Henrissat B."/>
            <person name="Grigoriev I.V."/>
            <person name="Hibbett D.S."/>
            <person name="Martin F."/>
            <person name="Nordberg H.P."/>
            <person name="Cantor M.N."/>
            <person name="Hua S.X."/>
        </authorList>
    </citation>
    <scope>NUCLEOTIDE SEQUENCE [LARGE SCALE GENOMIC DNA]</scope>
    <source>
        <strain evidence="1 2">Foug A</strain>
    </source>
</reference>
<dbReference type="InParanoid" id="A0A0C3EE32"/>
<evidence type="ECO:0000313" key="1">
    <source>
        <dbReference type="EMBL" id="KIM66584.1"/>
    </source>
</evidence>
<gene>
    <name evidence="1" type="ORF">SCLCIDRAFT_110226</name>
</gene>
<organism evidence="1 2">
    <name type="scientific">Scleroderma citrinum Foug A</name>
    <dbReference type="NCBI Taxonomy" id="1036808"/>
    <lineage>
        <taxon>Eukaryota</taxon>
        <taxon>Fungi</taxon>
        <taxon>Dikarya</taxon>
        <taxon>Basidiomycota</taxon>
        <taxon>Agaricomycotina</taxon>
        <taxon>Agaricomycetes</taxon>
        <taxon>Agaricomycetidae</taxon>
        <taxon>Boletales</taxon>
        <taxon>Sclerodermatineae</taxon>
        <taxon>Sclerodermataceae</taxon>
        <taxon>Scleroderma</taxon>
    </lineage>
</organism>
<feature type="non-terminal residue" evidence="1">
    <location>
        <position position="1"/>
    </location>
</feature>
<name>A0A0C3EE32_9AGAM</name>
<dbReference type="OrthoDB" id="2423954at2759"/>
<evidence type="ECO:0008006" key="3">
    <source>
        <dbReference type="Google" id="ProtNLM"/>
    </source>
</evidence>
<accession>A0A0C3EE32</accession>
<dbReference type="AlphaFoldDB" id="A0A0C3EE32"/>
<protein>
    <recommendedName>
        <fullName evidence="3">DUF659 domain-containing protein</fullName>
    </recommendedName>
</protein>
<dbReference type="EMBL" id="KN822016">
    <property type="protein sequence ID" value="KIM66584.1"/>
    <property type="molecule type" value="Genomic_DNA"/>
</dbReference>
<reference evidence="2" key="2">
    <citation type="submission" date="2015-01" db="EMBL/GenBank/DDBJ databases">
        <title>Evolutionary Origins and Diversification of the Mycorrhizal Mutualists.</title>
        <authorList>
            <consortium name="DOE Joint Genome Institute"/>
            <consortium name="Mycorrhizal Genomics Consortium"/>
            <person name="Kohler A."/>
            <person name="Kuo A."/>
            <person name="Nagy L.G."/>
            <person name="Floudas D."/>
            <person name="Copeland A."/>
            <person name="Barry K.W."/>
            <person name="Cichocki N."/>
            <person name="Veneault-Fourrey C."/>
            <person name="LaButti K."/>
            <person name="Lindquist E.A."/>
            <person name="Lipzen A."/>
            <person name="Lundell T."/>
            <person name="Morin E."/>
            <person name="Murat C."/>
            <person name="Riley R."/>
            <person name="Ohm R."/>
            <person name="Sun H."/>
            <person name="Tunlid A."/>
            <person name="Henrissat B."/>
            <person name="Grigoriev I.V."/>
            <person name="Hibbett D.S."/>
            <person name="Martin F."/>
        </authorList>
    </citation>
    <scope>NUCLEOTIDE SEQUENCE [LARGE SCALE GENOMIC DNA]</scope>
    <source>
        <strain evidence="2">Foug A</strain>
    </source>
</reference>
<dbReference type="STRING" id="1036808.A0A0C3EE32"/>
<dbReference type="Proteomes" id="UP000053989">
    <property type="component" value="Unassembled WGS sequence"/>
</dbReference>
<proteinExistence type="predicted"/>
<keyword evidence="2" id="KW-1185">Reference proteome</keyword>
<sequence length="182" mass="20634">WLNVHQEHFEHHLANITASCGFPFSWVENQAVRNFLDDLLPLVAHISSYQLTSCIVPQEVDQYRQLAKSTSKGCQATLQTDGWTGINFHHLVAFMVTTVHTVRVVDVSAERKTAEHLKELVKDVIKDTDASGESRAAQKRLVQEFPWLVAPDCYAHQVCTLFDASMLSDKIVLDQPHGWRLL</sequence>